<gene>
    <name evidence="1" type="ORF">ACH429_25560</name>
</gene>
<dbReference type="EMBL" id="JBIRWE010000020">
    <property type="protein sequence ID" value="MFI1967443.1"/>
    <property type="molecule type" value="Genomic_DNA"/>
</dbReference>
<reference evidence="1 2" key="1">
    <citation type="submission" date="2024-10" db="EMBL/GenBank/DDBJ databases">
        <title>The Natural Products Discovery Center: Release of the First 8490 Sequenced Strains for Exploring Actinobacteria Biosynthetic Diversity.</title>
        <authorList>
            <person name="Kalkreuter E."/>
            <person name="Kautsar S.A."/>
            <person name="Yang D."/>
            <person name="Bader C.D."/>
            <person name="Teijaro C.N."/>
            <person name="Fluegel L."/>
            <person name="Davis C.M."/>
            <person name="Simpson J.R."/>
            <person name="Lauterbach L."/>
            <person name="Steele A.D."/>
            <person name="Gui C."/>
            <person name="Meng S."/>
            <person name="Li G."/>
            <person name="Viehrig K."/>
            <person name="Ye F."/>
            <person name="Su P."/>
            <person name="Kiefer A.F."/>
            <person name="Nichols A."/>
            <person name="Cepeda A.J."/>
            <person name="Yan W."/>
            <person name="Fan B."/>
            <person name="Jiang Y."/>
            <person name="Adhikari A."/>
            <person name="Zheng C.-J."/>
            <person name="Schuster L."/>
            <person name="Cowan T.M."/>
            <person name="Smanski M.J."/>
            <person name="Chevrette M.G."/>
            <person name="De Carvalho L.P.S."/>
            <person name="Shen B."/>
        </authorList>
    </citation>
    <scope>NUCLEOTIDE SEQUENCE [LARGE SCALE GENOMIC DNA]</scope>
    <source>
        <strain evidence="1 2">NPDC020327</strain>
    </source>
</reference>
<comment type="caution">
    <text evidence="1">The sequence shown here is derived from an EMBL/GenBank/DDBJ whole genome shotgun (WGS) entry which is preliminary data.</text>
</comment>
<dbReference type="RefSeq" id="WP_055473304.1">
    <property type="nucleotide sequence ID" value="NZ_JBIRWE010000020.1"/>
</dbReference>
<evidence type="ECO:0000313" key="1">
    <source>
        <dbReference type="EMBL" id="MFI1967443.1"/>
    </source>
</evidence>
<sequence length="65" mass="7340">MPEWGEFDPAHPLGCHRWRVGDRIAFDKLAQVPDWIVRGHSFAQDTKVVRGGEDAHVQADLGEMT</sequence>
<proteinExistence type="predicted"/>
<protein>
    <submittedName>
        <fullName evidence="1">Uncharacterized protein</fullName>
    </submittedName>
</protein>
<accession>A0ABW7UY63</accession>
<organism evidence="1 2">
    <name type="scientific">Streptomyces pathocidini</name>
    <dbReference type="NCBI Taxonomy" id="1650571"/>
    <lineage>
        <taxon>Bacteria</taxon>
        <taxon>Bacillati</taxon>
        <taxon>Actinomycetota</taxon>
        <taxon>Actinomycetes</taxon>
        <taxon>Kitasatosporales</taxon>
        <taxon>Streptomycetaceae</taxon>
        <taxon>Streptomyces</taxon>
    </lineage>
</organism>
<evidence type="ECO:0000313" key="2">
    <source>
        <dbReference type="Proteomes" id="UP001611548"/>
    </source>
</evidence>
<name>A0ABW7UY63_9ACTN</name>
<keyword evidence="2" id="KW-1185">Reference proteome</keyword>
<dbReference type="Proteomes" id="UP001611548">
    <property type="component" value="Unassembled WGS sequence"/>
</dbReference>